<comment type="pathway">
    <text evidence="2">Cell wall biogenesis; peptidoglycan biosynthesis.</text>
</comment>
<dbReference type="InterPro" id="IPR001182">
    <property type="entry name" value="FtsW/RodA"/>
</dbReference>
<protein>
    <recommendedName>
        <fullName evidence="15">peptidoglycan glycosyltransferase</fullName>
        <ecNumber evidence="15">2.4.99.28</ecNumber>
    </recommendedName>
    <alternativeName>
        <fullName evidence="14">Peptidoglycan polymerase</fullName>
    </alternativeName>
</protein>
<keyword evidence="12" id="KW-0131">Cell cycle</keyword>
<keyword evidence="11 17" id="KW-0472">Membrane</keyword>
<proteinExistence type="predicted"/>
<dbReference type="PANTHER" id="PTHR30474:SF2">
    <property type="entry name" value="PEPTIDOGLYCAN GLYCOSYLTRANSFERASE FTSW-RELATED"/>
    <property type="match status" value="1"/>
</dbReference>
<dbReference type="GO" id="GO:0071555">
    <property type="term" value="P:cell wall organization"/>
    <property type="evidence" value="ECO:0007669"/>
    <property type="project" value="UniProtKB-KW"/>
</dbReference>
<evidence type="ECO:0000256" key="13">
    <source>
        <dbReference type="ARBA" id="ARBA00023316"/>
    </source>
</evidence>
<feature type="transmembrane region" description="Helical" evidence="17">
    <location>
        <begin position="198"/>
        <end position="216"/>
    </location>
</feature>
<dbReference type="GO" id="GO:0008955">
    <property type="term" value="F:peptidoglycan glycosyltransferase activity"/>
    <property type="evidence" value="ECO:0007669"/>
    <property type="project" value="UniProtKB-EC"/>
</dbReference>
<reference evidence="18" key="1">
    <citation type="submission" date="2020-05" db="EMBL/GenBank/DDBJ databases">
        <authorList>
            <person name="Chiriac C."/>
            <person name="Salcher M."/>
            <person name="Ghai R."/>
            <person name="Kavagutti S V."/>
        </authorList>
    </citation>
    <scope>NUCLEOTIDE SEQUENCE</scope>
</reference>
<evidence type="ECO:0000256" key="4">
    <source>
        <dbReference type="ARBA" id="ARBA00022618"/>
    </source>
</evidence>
<feature type="transmembrane region" description="Helical" evidence="17">
    <location>
        <begin position="83"/>
        <end position="102"/>
    </location>
</feature>
<dbReference type="GO" id="GO:0051301">
    <property type="term" value="P:cell division"/>
    <property type="evidence" value="ECO:0007669"/>
    <property type="project" value="UniProtKB-KW"/>
</dbReference>
<evidence type="ECO:0000256" key="2">
    <source>
        <dbReference type="ARBA" id="ARBA00004752"/>
    </source>
</evidence>
<dbReference type="Pfam" id="PF01098">
    <property type="entry name" value="FTSW_RODA_SPOVE"/>
    <property type="match status" value="1"/>
</dbReference>
<comment type="catalytic activity">
    <reaction evidence="16">
        <text>[GlcNAc-(1-&gt;4)-Mur2Ac(oyl-L-Ala-gamma-D-Glu-L-Lys-D-Ala-D-Ala)](n)-di-trans,octa-cis-undecaprenyl diphosphate + beta-D-GlcNAc-(1-&gt;4)-Mur2Ac(oyl-L-Ala-gamma-D-Glu-L-Lys-D-Ala-D-Ala)-di-trans,octa-cis-undecaprenyl diphosphate = [GlcNAc-(1-&gt;4)-Mur2Ac(oyl-L-Ala-gamma-D-Glu-L-Lys-D-Ala-D-Ala)](n+1)-di-trans,octa-cis-undecaprenyl diphosphate + di-trans,octa-cis-undecaprenyl diphosphate + H(+)</text>
        <dbReference type="Rhea" id="RHEA:23708"/>
        <dbReference type="Rhea" id="RHEA-COMP:9602"/>
        <dbReference type="Rhea" id="RHEA-COMP:9603"/>
        <dbReference type="ChEBI" id="CHEBI:15378"/>
        <dbReference type="ChEBI" id="CHEBI:58405"/>
        <dbReference type="ChEBI" id="CHEBI:60033"/>
        <dbReference type="ChEBI" id="CHEBI:78435"/>
        <dbReference type="EC" id="2.4.99.28"/>
    </reaction>
</comment>
<evidence type="ECO:0000313" key="18">
    <source>
        <dbReference type="EMBL" id="CAB4531552.1"/>
    </source>
</evidence>
<feature type="transmembrane region" description="Helical" evidence="17">
    <location>
        <begin position="174"/>
        <end position="191"/>
    </location>
</feature>
<accession>A0A6J6AXQ2</accession>
<evidence type="ECO:0000256" key="10">
    <source>
        <dbReference type="ARBA" id="ARBA00022989"/>
    </source>
</evidence>
<feature type="transmembrane region" description="Helical" evidence="17">
    <location>
        <begin position="283"/>
        <end position="303"/>
    </location>
</feature>
<feature type="transmembrane region" description="Helical" evidence="17">
    <location>
        <begin position="50"/>
        <end position="71"/>
    </location>
</feature>
<feature type="transmembrane region" description="Helical" evidence="17">
    <location>
        <begin position="315"/>
        <end position="337"/>
    </location>
</feature>
<feature type="transmembrane region" description="Helical" evidence="17">
    <location>
        <begin position="349"/>
        <end position="372"/>
    </location>
</feature>
<keyword evidence="8" id="KW-0133">Cell shape</keyword>
<organism evidence="18">
    <name type="scientific">freshwater metagenome</name>
    <dbReference type="NCBI Taxonomy" id="449393"/>
    <lineage>
        <taxon>unclassified sequences</taxon>
        <taxon>metagenomes</taxon>
        <taxon>ecological metagenomes</taxon>
    </lineage>
</organism>
<evidence type="ECO:0000256" key="5">
    <source>
        <dbReference type="ARBA" id="ARBA00022676"/>
    </source>
</evidence>
<feature type="transmembrane region" description="Helical" evidence="17">
    <location>
        <begin position="20"/>
        <end position="44"/>
    </location>
</feature>
<evidence type="ECO:0000256" key="17">
    <source>
        <dbReference type="SAM" id="Phobius"/>
    </source>
</evidence>
<dbReference type="NCBIfam" id="TIGR02614">
    <property type="entry name" value="ftsW"/>
    <property type="match status" value="1"/>
</dbReference>
<comment type="subcellular location">
    <subcellularLocation>
        <location evidence="1">Cell membrane</location>
        <topology evidence="1">Multi-pass membrane protein</topology>
    </subcellularLocation>
</comment>
<keyword evidence="13" id="KW-0961">Cell wall biogenesis/degradation</keyword>
<evidence type="ECO:0000256" key="8">
    <source>
        <dbReference type="ARBA" id="ARBA00022960"/>
    </source>
</evidence>
<evidence type="ECO:0000256" key="12">
    <source>
        <dbReference type="ARBA" id="ARBA00023306"/>
    </source>
</evidence>
<evidence type="ECO:0000256" key="7">
    <source>
        <dbReference type="ARBA" id="ARBA00022692"/>
    </source>
</evidence>
<evidence type="ECO:0000256" key="11">
    <source>
        <dbReference type="ARBA" id="ARBA00023136"/>
    </source>
</evidence>
<keyword evidence="7 17" id="KW-0812">Transmembrane</keyword>
<dbReference type="EC" id="2.4.99.28" evidence="15"/>
<keyword evidence="9" id="KW-0573">Peptidoglycan synthesis</keyword>
<keyword evidence="4" id="KW-0132">Cell division</keyword>
<evidence type="ECO:0000256" key="6">
    <source>
        <dbReference type="ARBA" id="ARBA00022679"/>
    </source>
</evidence>
<keyword evidence="6" id="KW-0808">Transferase</keyword>
<dbReference type="GO" id="GO:0005886">
    <property type="term" value="C:plasma membrane"/>
    <property type="evidence" value="ECO:0007669"/>
    <property type="project" value="UniProtKB-SubCell"/>
</dbReference>
<dbReference type="AlphaFoldDB" id="A0A6J6AXQ2"/>
<gene>
    <name evidence="18" type="ORF">UFOPK1399_00438</name>
</gene>
<keyword evidence="5" id="KW-0328">Glycosyltransferase</keyword>
<keyword evidence="10 17" id="KW-1133">Transmembrane helix</keyword>
<evidence type="ECO:0000256" key="3">
    <source>
        <dbReference type="ARBA" id="ARBA00022475"/>
    </source>
</evidence>
<dbReference type="GO" id="GO:0008360">
    <property type="term" value="P:regulation of cell shape"/>
    <property type="evidence" value="ECO:0007669"/>
    <property type="project" value="UniProtKB-KW"/>
</dbReference>
<dbReference type="InterPro" id="IPR013437">
    <property type="entry name" value="FtsW"/>
</dbReference>
<evidence type="ECO:0000256" key="16">
    <source>
        <dbReference type="ARBA" id="ARBA00049902"/>
    </source>
</evidence>
<name>A0A6J6AXQ2_9ZZZZ</name>
<keyword evidence="3" id="KW-1003">Cell membrane</keyword>
<dbReference type="GO" id="GO:0015648">
    <property type="term" value="F:lipid-linked peptidoglycan transporter activity"/>
    <property type="evidence" value="ECO:0007669"/>
    <property type="project" value="TreeGrafter"/>
</dbReference>
<dbReference type="GO" id="GO:0032153">
    <property type="term" value="C:cell division site"/>
    <property type="evidence" value="ECO:0007669"/>
    <property type="project" value="TreeGrafter"/>
</dbReference>
<dbReference type="PANTHER" id="PTHR30474">
    <property type="entry name" value="CELL CYCLE PROTEIN"/>
    <property type="match status" value="1"/>
</dbReference>
<evidence type="ECO:0000256" key="1">
    <source>
        <dbReference type="ARBA" id="ARBA00004651"/>
    </source>
</evidence>
<sequence length="387" mass="41531">MKNKSPESILTKPVNHLYMLLASAGALSFLGLIMVFSASSIHSIDTRGSAIAVVIRQFLFLVVSIPIAMYLSKLSMKTWEKIGKVGFILSMAILGILLIPGVGKTVHGNTNWINLGLFDVQPSEFAKLLMIIWASFQLSRRETNGRFNTNVFKLITPAFGVVLVLVMFGNDLGTASVIAMILAGMLFVSGIRLRILGSITAFGAILLAALIVTSGYRSKRFLVFLNPFAPEDYKDLGWQPAHSLLGLASGGLFGVGLGGSRQKWGNLPEAHTDFIFSVIGEELGLVGTLAVLILIGILVYSIFRIALRAQDPMSRYAASGIGIWIAVQSFLNIGSATSMLPVVGVTLPLVSYGGSALVAMICALGFVAGVALRDPEVRSELIKKRKK</sequence>
<evidence type="ECO:0000256" key="15">
    <source>
        <dbReference type="ARBA" id="ARBA00044770"/>
    </source>
</evidence>
<feature type="transmembrane region" description="Helical" evidence="17">
    <location>
        <begin position="151"/>
        <end position="168"/>
    </location>
</feature>
<feature type="transmembrane region" description="Helical" evidence="17">
    <location>
        <begin position="122"/>
        <end position="139"/>
    </location>
</feature>
<evidence type="ECO:0000256" key="9">
    <source>
        <dbReference type="ARBA" id="ARBA00022984"/>
    </source>
</evidence>
<evidence type="ECO:0000256" key="14">
    <source>
        <dbReference type="ARBA" id="ARBA00032370"/>
    </source>
</evidence>
<dbReference type="GO" id="GO:0009252">
    <property type="term" value="P:peptidoglycan biosynthetic process"/>
    <property type="evidence" value="ECO:0007669"/>
    <property type="project" value="UniProtKB-KW"/>
</dbReference>
<dbReference type="EMBL" id="CAEZSD010000036">
    <property type="protein sequence ID" value="CAB4531552.1"/>
    <property type="molecule type" value="Genomic_DNA"/>
</dbReference>